<evidence type="ECO:0000256" key="4">
    <source>
        <dbReference type="ARBA" id="ARBA00022803"/>
    </source>
</evidence>
<keyword evidence="2" id="KW-0677">Repeat</keyword>
<keyword evidence="6" id="KW-0472">Membrane</keyword>
<gene>
    <name evidence="8" type="primary">ccmI</name>
    <name evidence="8" type="ORF">GR206_17145</name>
</gene>
<dbReference type="Proteomes" id="UP000468864">
    <property type="component" value="Unassembled WGS sequence"/>
</dbReference>
<evidence type="ECO:0000256" key="2">
    <source>
        <dbReference type="ARBA" id="ARBA00022737"/>
    </source>
</evidence>
<dbReference type="GO" id="GO:0017004">
    <property type="term" value="P:cytochrome complex assembly"/>
    <property type="evidence" value="ECO:0007669"/>
    <property type="project" value="UniProtKB-KW"/>
</dbReference>
<dbReference type="GO" id="GO:0005886">
    <property type="term" value="C:plasma membrane"/>
    <property type="evidence" value="ECO:0007669"/>
    <property type="project" value="TreeGrafter"/>
</dbReference>
<dbReference type="SUPFAM" id="SSF48452">
    <property type="entry name" value="TPR-like"/>
    <property type="match status" value="1"/>
</dbReference>
<keyword evidence="3" id="KW-0201">Cytochrome c-type biogenesis</keyword>
<feature type="transmembrane region" description="Helical" evidence="6">
    <location>
        <begin position="105"/>
        <end position="122"/>
    </location>
</feature>
<feature type="compositionally biased region" description="Low complexity" evidence="5">
    <location>
        <begin position="285"/>
        <end position="343"/>
    </location>
</feature>
<reference evidence="8 9" key="1">
    <citation type="submission" date="2019-12" db="EMBL/GenBank/DDBJ databases">
        <title>Rhizobium genotypes associated with high levels of biological nitrogen fixation by grain legumes in a temperate-maritime cropping system.</title>
        <authorList>
            <person name="Maluk M."/>
            <person name="Francesc Ferrando Molina F."/>
            <person name="Lopez Del Egido L."/>
            <person name="Lafos M."/>
            <person name="Langarica-Fuentes A."/>
            <person name="Gebre Yohannes G."/>
            <person name="Young M.W."/>
            <person name="Martin P."/>
            <person name="Gantlett R."/>
            <person name="Kenicer G."/>
            <person name="Hawes C."/>
            <person name="Begg G.S."/>
            <person name="Quilliam R.S."/>
            <person name="Squire G.R."/>
            <person name="Poole P.S."/>
            <person name="Young P.W."/>
            <person name="Iannetta P.M."/>
            <person name="James E.K."/>
        </authorList>
    </citation>
    <scope>NUCLEOTIDE SEQUENCE [LARGE SCALE GENOMIC DNA]</scope>
    <source>
        <strain evidence="8 9">JHI2449</strain>
    </source>
</reference>
<protein>
    <submittedName>
        <fullName evidence="8">C-type cytochrome biogenesis protein CcmI</fullName>
    </submittedName>
</protein>
<dbReference type="PANTHER" id="PTHR47870:SF1">
    <property type="entry name" value="CYTOCHROME C-TYPE BIOGENESIS PROTEIN CCMH"/>
    <property type="match status" value="1"/>
</dbReference>
<keyword evidence="4" id="KW-0802">TPR repeat</keyword>
<proteinExistence type="predicted"/>
<accession>A0A6N9ZGW0</accession>
<feature type="region of interest" description="Disordered" evidence="5">
    <location>
        <begin position="279"/>
        <end position="359"/>
    </location>
</feature>
<evidence type="ECO:0000256" key="5">
    <source>
        <dbReference type="SAM" id="MobiDB-lite"/>
    </source>
</evidence>
<dbReference type="Pfam" id="PF23914">
    <property type="entry name" value="TPR_CcmH_CycH"/>
    <property type="match status" value="1"/>
</dbReference>
<evidence type="ECO:0000256" key="6">
    <source>
        <dbReference type="SAM" id="Phobius"/>
    </source>
</evidence>
<dbReference type="InterPro" id="IPR017560">
    <property type="entry name" value="Cyt_c_biogenesis_CcmI"/>
</dbReference>
<dbReference type="AlphaFoldDB" id="A0A6N9ZGW0"/>
<evidence type="ECO:0000313" key="9">
    <source>
        <dbReference type="Proteomes" id="UP000468864"/>
    </source>
</evidence>
<organism evidence="8 9">
    <name type="scientific">Rhizobium laguerreae</name>
    <dbReference type="NCBI Taxonomy" id="1076926"/>
    <lineage>
        <taxon>Bacteria</taxon>
        <taxon>Pseudomonadati</taxon>
        <taxon>Pseudomonadota</taxon>
        <taxon>Alphaproteobacteria</taxon>
        <taxon>Hyphomicrobiales</taxon>
        <taxon>Rhizobiaceae</taxon>
        <taxon>Rhizobium/Agrobacterium group</taxon>
        <taxon>Rhizobium</taxon>
    </lineage>
</organism>
<sequence length="437" mass="46294">MKARFTYLGDMLFWILVAALTAALAVILLYPLLRGAKAAENIRAGEAAVYRDQLRELDRDLNGGLITPEEADYARAEIGRRLIAVSADEPAETPKPARHHRFTEAFVLLVLPVLGLCLYLTTGRPDLPSQPLEARLENPGNDVAVLITKAERHLAEKPDDGKGWDVLAPIYFRTMRVNDAQVAYRNAIRLLGPSPVRLDGLAETLMAVSDGVVTEEARQVLEQSLTLEPDNPRARFYIAVSMEQAGRPNEARQAFEALAKQSPADAPWLPLVNEHIAMNGGTKSGADPAAPGANPAAPGADPAAPGADPAAPGADPAAPGAVPAAPGRGQAAPGANLAAPGNPTQQDVAAAETMSAGDRQQMIRGMVESLDAKLSEEPNNFEGWVRLVRSYAVLNDKDRAAGALKRGLAAFPPPGEQGRQLLALARELGIATEGATQ</sequence>
<comment type="subcellular location">
    <subcellularLocation>
        <location evidence="1">Cell envelope</location>
    </subcellularLocation>
</comment>
<keyword evidence="6" id="KW-1133">Transmembrane helix</keyword>
<keyword evidence="6" id="KW-0812">Transmembrane</keyword>
<comment type="caution">
    <text evidence="8">The sequence shown here is derived from an EMBL/GenBank/DDBJ whole genome shotgun (WGS) entry which is preliminary data.</text>
</comment>
<dbReference type="PANTHER" id="PTHR47870">
    <property type="entry name" value="CYTOCHROME C-TYPE BIOGENESIS PROTEIN CCMH"/>
    <property type="match status" value="1"/>
</dbReference>
<dbReference type="InterPro" id="IPR051263">
    <property type="entry name" value="C-type_cytochrome_biogenesis"/>
</dbReference>
<dbReference type="GO" id="GO:0030313">
    <property type="term" value="C:cell envelope"/>
    <property type="evidence" value="ECO:0007669"/>
    <property type="project" value="UniProtKB-SubCell"/>
</dbReference>
<dbReference type="NCBIfam" id="TIGR03142">
    <property type="entry name" value="cytochro_ccmI"/>
    <property type="match status" value="1"/>
</dbReference>
<evidence type="ECO:0000256" key="1">
    <source>
        <dbReference type="ARBA" id="ARBA00004196"/>
    </source>
</evidence>
<feature type="domain" description="Cytochrome c-type biogenesis protein H TPR" evidence="7">
    <location>
        <begin position="152"/>
        <end position="267"/>
    </location>
</feature>
<evidence type="ECO:0000256" key="3">
    <source>
        <dbReference type="ARBA" id="ARBA00022748"/>
    </source>
</evidence>
<dbReference type="EMBL" id="WUEP01000012">
    <property type="protein sequence ID" value="NEH92742.1"/>
    <property type="molecule type" value="Genomic_DNA"/>
</dbReference>
<dbReference type="InterPro" id="IPR056413">
    <property type="entry name" value="TPR_CcmH_CycH"/>
</dbReference>
<feature type="transmembrane region" description="Helical" evidence="6">
    <location>
        <begin position="12"/>
        <end position="33"/>
    </location>
</feature>
<name>A0A6N9ZGW0_9HYPH</name>
<dbReference type="InterPro" id="IPR011990">
    <property type="entry name" value="TPR-like_helical_dom_sf"/>
</dbReference>
<dbReference type="Gene3D" id="1.25.40.10">
    <property type="entry name" value="Tetratricopeptide repeat domain"/>
    <property type="match status" value="2"/>
</dbReference>
<evidence type="ECO:0000313" key="8">
    <source>
        <dbReference type="EMBL" id="NEH92742.1"/>
    </source>
</evidence>
<evidence type="ECO:0000259" key="7">
    <source>
        <dbReference type="Pfam" id="PF23914"/>
    </source>
</evidence>